<dbReference type="GO" id="GO:0000287">
    <property type="term" value="F:magnesium ion binding"/>
    <property type="evidence" value="ECO:0007669"/>
    <property type="project" value="UniProtKB-ARBA"/>
</dbReference>
<dbReference type="PANTHER" id="PTHR10000:SF25">
    <property type="entry name" value="PHOSPHATASE YKRA-RELATED"/>
    <property type="match status" value="1"/>
</dbReference>
<sequence>MTIPNYRDQIKVVFFDIDNTLFMKQRDFLPATVPVFMRKLKENGIIPAIATGRTRCAFPHKLNQVIEQEGIDLFVTMNGQMASYRGQVIEKHVIPTEKIRHLVHFFEQHNMPFAFVSDHTVAVSERNSVVQFAMDPILKDYIVDKAFFEGNDIGQVLPFYRADRDEFVQNSGILDGLRVVRWHEDSVDLFDAEGSKARGIQAVVKHLGLQMDNVMAFGDQLNDLEMLSTVGVGVAMGNGHEKLKAIADHVVEPLEQDGIYRFLLKAGLIHE</sequence>
<dbReference type="InterPro" id="IPR000150">
    <property type="entry name" value="Cof"/>
</dbReference>
<dbReference type="NCBIfam" id="TIGR01484">
    <property type="entry name" value="HAD-SF-IIB"/>
    <property type="match status" value="1"/>
</dbReference>
<dbReference type="InterPro" id="IPR006379">
    <property type="entry name" value="HAD-SF_hydro_IIB"/>
</dbReference>
<dbReference type="SFLD" id="SFLDS00003">
    <property type="entry name" value="Haloacid_Dehalogenase"/>
    <property type="match status" value="1"/>
</dbReference>
<evidence type="ECO:0000313" key="2">
    <source>
        <dbReference type="Proteomes" id="UP000253728"/>
    </source>
</evidence>
<organism evidence="1 2">
    <name type="scientific">Aggregatibacter aphrophilus</name>
    <name type="common">Haemophilus aphrophilus</name>
    <dbReference type="NCBI Taxonomy" id="732"/>
    <lineage>
        <taxon>Bacteria</taxon>
        <taxon>Pseudomonadati</taxon>
        <taxon>Pseudomonadota</taxon>
        <taxon>Gammaproteobacteria</taxon>
        <taxon>Pasteurellales</taxon>
        <taxon>Pasteurellaceae</taxon>
        <taxon>Aggregatibacter</taxon>
    </lineage>
</organism>
<evidence type="ECO:0000313" key="1">
    <source>
        <dbReference type="EMBL" id="SSY94629.1"/>
    </source>
</evidence>
<protein>
    <submittedName>
        <fullName evidence="1">Bifunctional phosphatase/peptidyl-prolyl cis-trans isomerase</fullName>
    </submittedName>
</protein>
<dbReference type="EMBL" id="UFSP01000001">
    <property type="protein sequence ID" value="SSY94629.1"/>
    <property type="molecule type" value="Genomic_DNA"/>
</dbReference>
<keyword evidence="1" id="KW-0413">Isomerase</keyword>
<dbReference type="Gene3D" id="3.30.1240.10">
    <property type="match status" value="1"/>
</dbReference>
<proteinExistence type="predicted"/>
<dbReference type="PANTHER" id="PTHR10000">
    <property type="entry name" value="PHOSPHOSERINE PHOSPHATASE"/>
    <property type="match status" value="1"/>
</dbReference>
<dbReference type="AlphaFoldDB" id="A0A336N7U5"/>
<name>A0A336N7U5_AGGAP</name>
<dbReference type="Proteomes" id="UP000253728">
    <property type="component" value="Unassembled WGS sequence"/>
</dbReference>
<dbReference type="GeneID" id="49634714"/>
<gene>
    <name evidence="1" type="ORF">NCTC5908_00948</name>
</gene>
<dbReference type="Gene3D" id="3.40.50.1000">
    <property type="entry name" value="HAD superfamily/HAD-like"/>
    <property type="match status" value="1"/>
</dbReference>
<dbReference type="SFLD" id="SFLDG01140">
    <property type="entry name" value="C2.B:_Phosphomannomutase_and_P"/>
    <property type="match status" value="1"/>
</dbReference>
<dbReference type="RefSeq" id="WP_005704731.1">
    <property type="nucleotide sequence ID" value="NZ_LS483485.1"/>
</dbReference>
<dbReference type="PROSITE" id="PS01229">
    <property type="entry name" value="COF_2"/>
    <property type="match status" value="1"/>
</dbReference>
<accession>A0A336N7U5</accession>
<dbReference type="Pfam" id="PF08282">
    <property type="entry name" value="Hydrolase_3"/>
    <property type="match status" value="1"/>
</dbReference>
<dbReference type="NCBIfam" id="TIGR00099">
    <property type="entry name" value="Cof-subfamily"/>
    <property type="match status" value="1"/>
</dbReference>
<dbReference type="GO" id="GO:0016853">
    <property type="term" value="F:isomerase activity"/>
    <property type="evidence" value="ECO:0007669"/>
    <property type="project" value="UniProtKB-KW"/>
</dbReference>
<dbReference type="InterPro" id="IPR036412">
    <property type="entry name" value="HAD-like_sf"/>
</dbReference>
<dbReference type="InterPro" id="IPR023214">
    <property type="entry name" value="HAD_sf"/>
</dbReference>
<dbReference type="SUPFAM" id="SSF56784">
    <property type="entry name" value="HAD-like"/>
    <property type="match status" value="1"/>
</dbReference>
<dbReference type="GO" id="GO:0005829">
    <property type="term" value="C:cytosol"/>
    <property type="evidence" value="ECO:0007669"/>
    <property type="project" value="TreeGrafter"/>
</dbReference>
<dbReference type="GO" id="GO:0016791">
    <property type="term" value="F:phosphatase activity"/>
    <property type="evidence" value="ECO:0007669"/>
    <property type="project" value="UniProtKB-ARBA"/>
</dbReference>
<reference evidence="1 2" key="1">
    <citation type="submission" date="2018-06" db="EMBL/GenBank/DDBJ databases">
        <authorList>
            <consortium name="Pathogen Informatics"/>
            <person name="Doyle S."/>
        </authorList>
    </citation>
    <scope>NUCLEOTIDE SEQUENCE [LARGE SCALE GENOMIC DNA]</scope>
    <source>
        <strain evidence="1 2">NCTC5908</strain>
    </source>
</reference>